<dbReference type="STRING" id="52838.A0A4V6T4N6"/>
<dbReference type="AlphaFoldDB" id="A0A4V6T4N6"/>
<keyword evidence="2" id="KW-1185">Reference proteome</keyword>
<reference evidence="1 2" key="1">
    <citation type="journal article" date="2019" name="Nat. Plants">
        <title>Genome sequencing of Musa balbisiana reveals subgenome evolution and function divergence in polyploid bananas.</title>
        <authorList>
            <person name="Yao X."/>
        </authorList>
    </citation>
    <scope>NUCLEOTIDE SEQUENCE [LARGE SCALE GENOMIC DNA]</scope>
    <source>
        <strain evidence="2">cv. DH-PKW</strain>
        <tissue evidence="1">Leaves</tissue>
    </source>
</reference>
<organism evidence="1 2">
    <name type="scientific">Musa balbisiana</name>
    <name type="common">Banana</name>
    <dbReference type="NCBI Taxonomy" id="52838"/>
    <lineage>
        <taxon>Eukaryota</taxon>
        <taxon>Viridiplantae</taxon>
        <taxon>Streptophyta</taxon>
        <taxon>Embryophyta</taxon>
        <taxon>Tracheophyta</taxon>
        <taxon>Spermatophyta</taxon>
        <taxon>Magnoliopsida</taxon>
        <taxon>Liliopsida</taxon>
        <taxon>Zingiberales</taxon>
        <taxon>Musaceae</taxon>
        <taxon>Musa</taxon>
    </lineage>
</organism>
<protein>
    <submittedName>
        <fullName evidence="1">Uncharacterized protein</fullName>
    </submittedName>
</protein>
<dbReference type="EMBL" id="PYDT01000002">
    <property type="protein sequence ID" value="THU69505.1"/>
    <property type="molecule type" value="Genomic_DNA"/>
</dbReference>
<accession>A0A4V6T4N6</accession>
<gene>
    <name evidence="1" type="ORF">C4D60_Mb08t15110</name>
</gene>
<evidence type="ECO:0000313" key="2">
    <source>
        <dbReference type="Proteomes" id="UP000317650"/>
    </source>
</evidence>
<dbReference type="Proteomes" id="UP000317650">
    <property type="component" value="Chromosome 8"/>
</dbReference>
<sequence>MSSIYVESHLNNLSTKFYGEVTQQMLKHADYPGSNNGTGLFQTIIGVKKRDLHKQIISEKAAPPVKAAKALALRVQIYRGLHIFFSHNHSVVMTEYCMSHVIYN</sequence>
<proteinExistence type="predicted"/>
<comment type="caution">
    <text evidence="1">The sequence shown here is derived from an EMBL/GenBank/DDBJ whole genome shotgun (WGS) entry which is preliminary data.</text>
</comment>
<name>A0A4V6T4N6_MUSBA</name>
<evidence type="ECO:0000313" key="1">
    <source>
        <dbReference type="EMBL" id="THU69505.1"/>
    </source>
</evidence>